<dbReference type="Pfam" id="PF00294">
    <property type="entry name" value="PfkB"/>
    <property type="match status" value="1"/>
</dbReference>
<accession>A0A133UAL4</accession>
<dbReference type="AlphaFoldDB" id="A0A133UAL4"/>
<evidence type="ECO:0000256" key="3">
    <source>
        <dbReference type="ARBA" id="ARBA00022741"/>
    </source>
</evidence>
<proteinExistence type="inferred from homology"/>
<reference evidence="7 8" key="1">
    <citation type="journal article" date="2016" name="Sci. Rep.">
        <title>Metabolic traits of an uncultured archaeal lineage -MSBL1- from brine pools of the Red Sea.</title>
        <authorList>
            <person name="Mwirichia R."/>
            <person name="Alam I."/>
            <person name="Rashid M."/>
            <person name="Vinu M."/>
            <person name="Ba-Alawi W."/>
            <person name="Anthony Kamau A."/>
            <person name="Kamanda Ngugi D."/>
            <person name="Goker M."/>
            <person name="Klenk H.P."/>
            <person name="Bajic V."/>
            <person name="Stingl U."/>
        </authorList>
    </citation>
    <scope>NUCLEOTIDE SEQUENCE [LARGE SCALE GENOMIC DNA]</scope>
    <source>
        <strain evidence="7">SCGC-AAA259A05</strain>
    </source>
</reference>
<sequence length="311" mass="33742">MPEVITIGEILVEVMRKEVGVPFKETSDFVGPYPSGAPAIFADAVARLGRSSGIIGGVGRDEFGEFILDRLREDGVDISRAQKSKDLSTGVAFVTYFSDGSRKFIYHMDNSAAGIINDQDVDKNYFEGATAVHINGSSLTMGKKMREACYRAVKIAVNENIMVSFDPNIRLELKDLEKTREIISPVFEVADVVTPNVEEIRWMTGNKNEEKAAKSLLKGGIQIVAVKRGGEGCELYTGDESLTLPPFDVEEVDPTGAGDAFSAAMVVGMMEEMPLEKLGRFANAVGGRAVTAKGAMEGLAKREEIEEMIKA</sequence>
<dbReference type="PANTHER" id="PTHR43085">
    <property type="entry name" value="HEXOKINASE FAMILY MEMBER"/>
    <property type="match status" value="1"/>
</dbReference>
<dbReference type="InterPro" id="IPR029056">
    <property type="entry name" value="Ribokinase-like"/>
</dbReference>
<gene>
    <name evidence="7" type="ORF">AKJ57_02010</name>
</gene>
<evidence type="ECO:0000256" key="2">
    <source>
        <dbReference type="ARBA" id="ARBA00022679"/>
    </source>
</evidence>
<dbReference type="Proteomes" id="UP000070163">
    <property type="component" value="Unassembled WGS sequence"/>
</dbReference>
<dbReference type="EMBL" id="LHXJ01000016">
    <property type="protein sequence ID" value="KXA91227.1"/>
    <property type="molecule type" value="Genomic_DNA"/>
</dbReference>
<dbReference type="InterPro" id="IPR011611">
    <property type="entry name" value="PfkB_dom"/>
</dbReference>
<evidence type="ECO:0000256" key="4">
    <source>
        <dbReference type="ARBA" id="ARBA00022777"/>
    </source>
</evidence>
<keyword evidence="5" id="KW-0067">ATP-binding</keyword>
<feature type="domain" description="Carbohydrate kinase PfkB" evidence="6">
    <location>
        <begin position="2"/>
        <end position="299"/>
    </location>
</feature>
<dbReference type="GO" id="GO:0005524">
    <property type="term" value="F:ATP binding"/>
    <property type="evidence" value="ECO:0007669"/>
    <property type="project" value="UniProtKB-KW"/>
</dbReference>
<comment type="similarity">
    <text evidence="1">Belongs to the carbohydrate kinase PfkB family.</text>
</comment>
<comment type="caution">
    <text evidence="7">The sequence shown here is derived from an EMBL/GenBank/DDBJ whole genome shotgun (WGS) entry which is preliminary data.</text>
</comment>
<evidence type="ECO:0000256" key="1">
    <source>
        <dbReference type="ARBA" id="ARBA00010688"/>
    </source>
</evidence>
<keyword evidence="3" id="KW-0547">Nucleotide-binding</keyword>
<dbReference type="PANTHER" id="PTHR43085:SF1">
    <property type="entry name" value="PSEUDOURIDINE KINASE-RELATED"/>
    <property type="match status" value="1"/>
</dbReference>
<dbReference type="Gene3D" id="3.40.1190.20">
    <property type="match status" value="1"/>
</dbReference>
<organism evidence="7 8">
    <name type="scientific">candidate division MSBL1 archaeon SCGC-AAA259A05</name>
    <dbReference type="NCBI Taxonomy" id="1698259"/>
    <lineage>
        <taxon>Archaea</taxon>
        <taxon>Methanobacteriati</taxon>
        <taxon>Methanobacteriota</taxon>
        <taxon>candidate division MSBL1</taxon>
    </lineage>
</organism>
<evidence type="ECO:0000313" key="7">
    <source>
        <dbReference type="EMBL" id="KXA91227.1"/>
    </source>
</evidence>
<dbReference type="InterPro" id="IPR002173">
    <property type="entry name" value="Carboh/pur_kinase_PfkB_CS"/>
</dbReference>
<dbReference type="GO" id="GO:0016301">
    <property type="term" value="F:kinase activity"/>
    <property type="evidence" value="ECO:0007669"/>
    <property type="project" value="UniProtKB-KW"/>
</dbReference>
<protein>
    <recommendedName>
        <fullName evidence="6">Carbohydrate kinase PfkB domain-containing protein</fullName>
    </recommendedName>
</protein>
<keyword evidence="8" id="KW-1185">Reference proteome</keyword>
<evidence type="ECO:0000259" key="6">
    <source>
        <dbReference type="Pfam" id="PF00294"/>
    </source>
</evidence>
<keyword evidence="2" id="KW-0808">Transferase</keyword>
<name>A0A133UAL4_9EURY</name>
<dbReference type="InterPro" id="IPR050306">
    <property type="entry name" value="PfkB_Carbo_kinase"/>
</dbReference>
<keyword evidence="4" id="KW-0418">Kinase</keyword>
<evidence type="ECO:0000313" key="8">
    <source>
        <dbReference type="Proteomes" id="UP000070163"/>
    </source>
</evidence>
<evidence type="ECO:0000256" key="5">
    <source>
        <dbReference type="ARBA" id="ARBA00022840"/>
    </source>
</evidence>
<dbReference type="SUPFAM" id="SSF53613">
    <property type="entry name" value="Ribokinase-like"/>
    <property type="match status" value="1"/>
</dbReference>
<dbReference type="CDD" id="cd01166">
    <property type="entry name" value="KdgK"/>
    <property type="match status" value="1"/>
</dbReference>
<dbReference type="PROSITE" id="PS00584">
    <property type="entry name" value="PFKB_KINASES_2"/>
    <property type="match status" value="1"/>
</dbReference>